<dbReference type="HOGENOM" id="CLU_2886289_0_0_1"/>
<proteinExistence type="predicted"/>
<dbReference type="Proteomes" id="UP000001072">
    <property type="component" value="Unassembled WGS sequence"/>
</dbReference>
<dbReference type="GeneID" id="18935180"/>
<sequence length="63" mass="7406">MLQLKRLLQSREHVLVHVIESNRSNLLDMGGKVAETIRQLIKKLWTSAPGEFQSIVERLFHYF</sequence>
<dbReference type="KEGG" id="mlr:MELLADRAFT_89412"/>
<gene>
    <name evidence="1" type="ORF">MELLADRAFT_89412</name>
</gene>
<dbReference type="AlphaFoldDB" id="F4SE80"/>
<evidence type="ECO:0000313" key="2">
    <source>
        <dbReference type="Proteomes" id="UP000001072"/>
    </source>
</evidence>
<organism evidence="2">
    <name type="scientific">Melampsora larici-populina (strain 98AG31 / pathotype 3-4-7)</name>
    <name type="common">Poplar leaf rust fungus</name>
    <dbReference type="NCBI Taxonomy" id="747676"/>
    <lineage>
        <taxon>Eukaryota</taxon>
        <taxon>Fungi</taxon>
        <taxon>Dikarya</taxon>
        <taxon>Basidiomycota</taxon>
        <taxon>Pucciniomycotina</taxon>
        <taxon>Pucciniomycetes</taxon>
        <taxon>Pucciniales</taxon>
        <taxon>Melampsoraceae</taxon>
        <taxon>Melampsora</taxon>
    </lineage>
</organism>
<accession>F4SE80</accession>
<dbReference type="InParanoid" id="F4SE80"/>
<dbReference type="VEuPathDB" id="FungiDB:MELLADRAFT_89412"/>
<dbReference type="EMBL" id="GL883371">
    <property type="protein sequence ID" value="EGF97044.1"/>
    <property type="molecule type" value="Genomic_DNA"/>
</dbReference>
<keyword evidence="2" id="KW-1185">Reference proteome</keyword>
<evidence type="ECO:0000313" key="1">
    <source>
        <dbReference type="EMBL" id="EGF97044.1"/>
    </source>
</evidence>
<protein>
    <submittedName>
        <fullName evidence="1">Uncharacterized protein</fullName>
    </submittedName>
</protein>
<reference evidence="2" key="1">
    <citation type="journal article" date="2011" name="Proc. Natl. Acad. Sci. U.S.A.">
        <title>Obligate biotrophy features unraveled by the genomic analysis of rust fungi.</title>
        <authorList>
            <person name="Duplessis S."/>
            <person name="Cuomo C.A."/>
            <person name="Lin Y.-C."/>
            <person name="Aerts A."/>
            <person name="Tisserant E."/>
            <person name="Veneault-Fourrey C."/>
            <person name="Joly D.L."/>
            <person name="Hacquard S."/>
            <person name="Amselem J."/>
            <person name="Cantarel B.L."/>
            <person name="Chiu R."/>
            <person name="Coutinho P.M."/>
            <person name="Feau N."/>
            <person name="Field M."/>
            <person name="Frey P."/>
            <person name="Gelhaye E."/>
            <person name="Goldberg J."/>
            <person name="Grabherr M.G."/>
            <person name="Kodira C.D."/>
            <person name="Kohler A."/>
            <person name="Kuees U."/>
            <person name="Lindquist E.A."/>
            <person name="Lucas S.M."/>
            <person name="Mago R."/>
            <person name="Mauceli E."/>
            <person name="Morin E."/>
            <person name="Murat C."/>
            <person name="Pangilinan J.L."/>
            <person name="Park R."/>
            <person name="Pearson M."/>
            <person name="Quesneville H."/>
            <person name="Rouhier N."/>
            <person name="Sakthikumar S."/>
            <person name="Salamov A.A."/>
            <person name="Schmutz J."/>
            <person name="Selles B."/>
            <person name="Shapiro H."/>
            <person name="Tanguay P."/>
            <person name="Tuskan G.A."/>
            <person name="Henrissat B."/>
            <person name="Van de Peer Y."/>
            <person name="Rouze P."/>
            <person name="Ellis J.G."/>
            <person name="Dodds P.N."/>
            <person name="Schein J.E."/>
            <person name="Zhong S."/>
            <person name="Hamelin R.C."/>
            <person name="Grigoriev I.V."/>
            <person name="Szabo L.J."/>
            <person name="Martin F."/>
        </authorList>
    </citation>
    <scope>NUCLEOTIDE SEQUENCE [LARGE SCALE GENOMIC DNA]</scope>
    <source>
        <strain evidence="2">98AG31 / pathotype 3-4-7</strain>
    </source>
</reference>
<dbReference type="RefSeq" id="XP_007419684.1">
    <property type="nucleotide sequence ID" value="XM_007419622.1"/>
</dbReference>
<name>F4SE80_MELLP</name>